<reference evidence="7" key="1">
    <citation type="submission" date="2021-12" db="EMBL/GenBank/DDBJ databases">
        <title>Novel species in genus Dyadobacter.</title>
        <authorList>
            <person name="Ma C."/>
        </authorList>
    </citation>
    <scope>NUCLEOTIDE SEQUENCE</scope>
    <source>
        <strain evidence="7">CY399</strain>
    </source>
</reference>
<dbReference type="PANTHER" id="PTHR46577">
    <property type="entry name" value="HTH-TYPE TRANSCRIPTIONAL REGULATORY PROTEIN GABR"/>
    <property type="match status" value="1"/>
</dbReference>
<evidence type="ECO:0000256" key="2">
    <source>
        <dbReference type="ARBA" id="ARBA00022898"/>
    </source>
</evidence>
<dbReference type="InterPro" id="IPR004839">
    <property type="entry name" value="Aminotransferase_I/II_large"/>
</dbReference>
<dbReference type="Pfam" id="PF00392">
    <property type="entry name" value="GntR"/>
    <property type="match status" value="1"/>
</dbReference>
<evidence type="ECO:0000256" key="3">
    <source>
        <dbReference type="ARBA" id="ARBA00023015"/>
    </source>
</evidence>
<dbReference type="GO" id="GO:0003700">
    <property type="term" value="F:DNA-binding transcription factor activity"/>
    <property type="evidence" value="ECO:0007669"/>
    <property type="project" value="InterPro"/>
</dbReference>
<evidence type="ECO:0000256" key="5">
    <source>
        <dbReference type="ARBA" id="ARBA00023163"/>
    </source>
</evidence>
<dbReference type="InterPro" id="IPR015424">
    <property type="entry name" value="PyrdxlP-dep_Trfase"/>
</dbReference>
<comment type="caution">
    <text evidence="7">The sequence shown here is derived from an EMBL/GenBank/DDBJ whole genome shotgun (WGS) entry which is preliminary data.</text>
</comment>
<dbReference type="InterPro" id="IPR036388">
    <property type="entry name" value="WH-like_DNA-bd_sf"/>
</dbReference>
<evidence type="ECO:0000256" key="4">
    <source>
        <dbReference type="ARBA" id="ARBA00023125"/>
    </source>
</evidence>
<keyword evidence="3" id="KW-0805">Transcription regulation</keyword>
<dbReference type="EMBL" id="JAJTTA010000002">
    <property type="protein sequence ID" value="MCF0040660.1"/>
    <property type="molecule type" value="Genomic_DNA"/>
</dbReference>
<dbReference type="InterPro" id="IPR036390">
    <property type="entry name" value="WH_DNA-bd_sf"/>
</dbReference>
<dbReference type="CDD" id="cd07377">
    <property type="entry name" value="WHTH_GntR"/>
    <property type="match status" value="1"/>
</dbReference>
<dbReference type="SMART" id="SM00345">
    <property type="entry name" value="HTH_GNTR"/>
    <property type="match status" value="1"/>
</dbReference>
<dbReference type="InterPro" id="IPR000524">
    <property type="entry name" value="Tscrpt_reg_HTH_GntR"/>
</dbReference>
<evidence type="ECO:0000313" key="8">
    <source>
        <dbReference type="Proteomes" id="UP001139700"/>
    </source>
</evidence>
<dbReference type="AlphaFoldDB" id="A0A9X1P9V1"/>
<evidence type="ECO:0000313" key="7">
    <source>
        <dbReference type="EMBL" id="MCF0040660.1"/>
    </source>
</evidence>
<dbReference type="InterPro" id="IPR015421">
    <property type="entry name" value="PyrdxlP-dep_Trfase_major"/>
</dbReference>
<dbReference type="PROSITE" id="PS50949">
    <property type="entry name" value="HTH_GNTR"/>
    <property type="match status" value="1"/>
</dbReference>
<dbReference type="Proteomes" id="UP001139700">
    <property type="component" value="Unassembled WGS sequence"/>
</dbReference>
<gene>
    <name evidence="7" type="ORF">LXM24_11225</name>
</gene>
<accession>A0A9X1P9V1</accession>
<name>A0A9X1P9V1_9BACT</name>
<dbReference type="GO" id="GO:0030170">
    <property type="term" value="F:pyridoxal phosphate binding"/>
    <property type="evidence" value="ECO:0007669"/>
    <property type="project" value="InterPro"/>
</dbReference>
<dbReference type="CDD" id="cd00609">
    <property type="entry name" value="AAT_like"/>
    <property type="match status" value="1"/>
</dbReference>
<dbReference type="GO" id="GO:0008483">
    <property type="term" value="F:transaminase activity"/>
    <property type="evidence" value="ECO:0007669"/>
    <property type="project" value="UniProtKB-KW"/>
</dbReference>
<keyword evidence="2" id="KW-0663">Pyridoxal phosphate</keyword>
<dbReference type="Gene3D" id="1.10.10.10">
    <property type="entry name" value="Winged helix-like DNA-binding domain superfamily/Winged helix DNA-binding domain"/>
    <property type="match status" value="1"/>
</dbReference>
<dbReference type="PANTHER" id="PTHR46577:SF2">
    <property type="entry name" value="TRANSCRIPTIONAL REGULATORY PROTEIN"/>
    <property type="match status" value="1"/>
</dbReference>
<dbReference type="GO" id="GO:0003677">
    <property type="term" value="F:DNA binding"/>
    <property type="evidence" value="ECO:0007669"/>
    <property type="project" value="UniProtKB-KW"/>
</dbReference>
<organism evidence="7 8">
    <name type="scientific">Dyadobacter fanqingshengii</name>
    <dbReference type="NCBI Taxonomy" id="2906443"/>
    <lineage>
        <taxon>Bacteria</taxon>
        <taxon>Pseudomonadati</taxon>
        <taxon>Bacteroidota</taxon>
        <taxon>Cytophagia</taxon>
        <taxon>Cytophagales</taxon>
        <taxon>Spirosomataceae</taxon>
        <taxon>Dyadobacter</taxon>
    </lineage>
</organism>
<feature type="domain" description="HTH gntR-type" evidence="6">
    <location>
        <begin position="17"/>
        <end position="85"/>
    </location>
</feature>
<dbReference type="Gene3D" id="3.40.640.10">
    <property type="entry name" value="Type I PLP-dependent aspartate aminotransferase-like (Major domain)"/>
    <property type="match status" value="1"/>
</dbReference>
<dbReference type="SUPFAM" id="SSF46785">
    <property type="entry name" value="Winged helix' DNA-binding domain"/>
    <property type="match status" value="1"/>
</dbReference>
<evidence type="ECO:0000256" key="1">
    <source>
        <dbReference type="ARBA" id="ARBA00005384"/>
    </source>
</evidence>
<keyword evidence="4" id="KW-0238">DNA-binding</keyword>
<dbReference type="RefSeq" id="WP_234613155.1">
    <property type="nucleotide sequence ID" value="NZ_CP098806.1"/>
</dbReference>
<dbReference type="InterPro" id="IPR051446">
    <property type="entry name" value="HTH_trans_reg/aminotransferase"/>
</dbReference>
<protein>
    <submittedName>
        <fullName evidence="7">PLP-dependent aminotransferase family protein</fullName>
    </submittedName>
</protein>
<keyword evidence="8" id="KW-1185">Reference proteome</keyword>
<evidence type="ECO:0000259" key="6">
    <source>
        <dbReference type="PROSITE" id="PS50949"/>
    </source>
</evidence>
<dbReference type="Pfam" id="PF00155">
    <property type="entry name" value="Aminotran_1_2"/>
    <property type="match status" value="1"/>
</dbReference>
<sequence>MVQVLSTLLLVEKKSKQPVYLQIANQLMALIRNGTLQTGYRLLSTRQLATLLQVHRRTVVQAYDELLAQGWLESHTGNGTFVAKHLPEIEFSQKHHGTEKTLVPAEKAGFSFNQLPHLDRAILRSNTRLHLDDGFPDPRLAPLEDLSRAYRSQLLGGNPYSRLGYGDTKGSSWLRQELSAYLNETRGMKTLPENILIVRGVIMGLYLVSTALLQPGDNVVVDALGWFGASMNISQAGANLVRVPVDEHGIDVAALEQICQKQTIRMIYVTSHHHYPTTVALRADRRLNLLKLAEQYRFIIFEDDYDCDFHYLSKPLMPLAGADPAGMVMYCGSFTKTISPAFRVGYLVGPADVITYLAKLRRIIDRQGDQMLENAIAELLHTGVIQRHLRKSVRIYKQRRDLFCDLLRSELGEYVKFQVPDGGMAVWTQFNPDINLIKLAEKALQQDLYMSNGTSGIPKGNGFVEPLNSSIRLGFASSNADELKESVEIIRNLLGNLQAN</sequence>
<dbReference type="SUPFAM" id="SSF53383">
    <property type="entry name" value="PLP-dependent transferases"/>
    <property type="match status" value="1"/>
</dbReference>
<proteinExistence type="inferred from homology"/>
<keyword evidence="7" id="KW-0032">Aminotransferase</keyword>
<keyword evidence="5" id="KW-0804">Transcription</keyword>
<comment type="similarity">
    <text evidence="1">In the C-terminal section; belongs to the class-I pyridoxal-phosphate-dependent aminotransferase family.</text>
</comment>
<keyword evidence="7" id="KW-0808">Transferase</keyword>